<proteinExistence type="inferred from homology"/>
<dbReference type="GO" id="GO:0006261">
    <property type="term" value="P:DNA-templated DNA replication"/>
    <property type="evidence" value="ECO:0007669"/>
    <property type="project" value="TreeGrafter"/>
</dbReference>
<dbReference type="SUPFAM" id="SSF48019">
    <property type="entry name" value="post-AAA+ oligomerization domain-like"/>
    <property type="match status" value="1"/>
</dbReference>
<dbReference type="NCBIfam" id="TIGR02397">
    <property type="entry name" value="dnaX_nterm"/>
    <property type="match status" value="1"/>
</dbReference>
<dbReference type="PRINTS" id="PR00300">
    <property type="entry name" value="CLPPROTEASEA"/>
</dbReference>
<evidence type="ECO:0000256" key="6">
    <source>
        <dbReference type="ARBA" id="ARBA00022741"/>
    </source>
</evidence>
<keyword evidence="3 11" id="KW-0548">Nucleotidyltransferase</keyword>
<dbReference type="GO" id="GO:0046872">
    <property type="term" value="F:metal ion binding"/>
    <property type="evidence" value="ECO:0007669"/>
    <property type="project" value="UniProtKB-KW"/>
</dbReference>
<dbReference type="Gene3D" id="1.10.8.60">
    <property type="match status" value="1"/>
</dbReference>
<dbReference type="InterPro" id="IPR050238">
    <property type="entry name" value="DNA_Rep/Repair_Clamp_Loader"/>
</dbReference>
<dbReference type="InterPro" id="IPR008921">
    <property type="entry name" value="DNA_pol3_clamp-load_cplx_C"/>
</dbReference>
<dbReference type="SMART" id="SM00382">
    <property type="entry name" value="AAA"/>
    <property type="match status" value="1"/>
</dbReference>
<name>A0A7C3RJS1_DICTH</name>
<dbReference type="Pfam" id="PF12169">
    <property type="entry name" value="DNA_pol3_gamma3"/>
    <property type="match status" value="1"/>
</dbReference>
<dbReference type="Pfam" id="PF20964">
    <property type="entry name" value="DnaX_C"/>
    <property type="match status" value="1"/>
</dbReference>
<evidence type="ECO:0000256" key="4">
    <source>
        <dbReference type="ARBA" id="ARBA00022705"/>
    </source>
</evidence>
<dbReference type="InterPro" id="IPR012763">
    <property type="entry name" value="DNA_pol_III_sug/sutau_N"/>
</dbReference>
<keyword evidence="4 11" id="KW-0235">DNA replication</keyword>
<dbReference type="SUPFAM" id="SSF52540">
    <property type="entry name" value="P-loop containing nucleoside triphosphate hydrolases"/>
    <property type="match status" value="1"/>
</dbReference>
<accession>A0A7C3RJS1</accession>
<evidence type="ECO:0000256" key="8">
    <source>
        <dbReference type="ARBA" id="ARBA00022840"/>
    </source>
</evidence>
<sequence length="516" mass="59248">MPLALYRKYRPQTFEEVVGQEHIVITLQNSLKYNHIGHAYLFAGPRGTGKTTVARILAKSLNCAEGPTPTPCLKCASCMEISEGRSIDVIEIDAASNRGIDEIRDIREKARLLPVRDRYKVYIIDEVHMLTNEAFNALLKILEEPPDHVVFIMATTEPQKIPLTILSRCQRFDFRRLTRDEIVKQLAKIAEKEGAKITEGALKLIALQAQGSLRDSISLLEQLLVYGDQEINEELARNLLGLPTYEFTYTFAKALGEYNLAEGYSLLQQIFQMGKNPQQFARDLLRHFRNLLLLKADPRVGNILSLTQEEYDELIEETKLYTIKRLQEIIDQLLILENRLRDLTNAPLVMEMLLIPLFIKPEGGEVILEAPLEKEEKKVEVKKQEPVKEEKKSEEKGIDIEVVKDKWTTVLERVKKKKVSLEAMLREARIVGIDEEGRLVLGLPKTLSFLKERLEERPNRSVVEEKIREVYGVQIPVKFITMEDDLILDNPKISSKKEENLSTEEIRNFFKGKTLE</sequence>
<comment type="caution">
    <text evidence="13">The sequence shown here is derived from an EMBL/GenBank/DDBJ whole genome shotgun (WGS) entry which is preliminary data.</text>
</comment>
<dbReference type="InterPro" id="IPR003593">
    <property type="entry name" value="AAA+_ATPase"/>
</dbReference>
<dbReference type="GO" id="GO:0003887">
    <property type="term" value="F:DNA-directed DNA polymerase activity"/>
    <property type="evidence" value="ECO:0007669"/>
    <property type="project" value="UniProtKB-KW"/>
</dbReference>
<dbReference type="GO" id="GO:0009360">
    <property type="term" value="C:DNA polymerase III complex"/>
    <property type="evidence" value="ECO:0007669"/>
    <property type="project" value="InterPro"/>
</dbReference>
<keyword evidence="9 11" id="KW-0239">DNA-directed DNA polymerase</keyword>
<evidence type="ECO:0000259" key="12">
    <source>
        <dbReference type="SMART" id="SM00382"/>
    </source>
</evidence>
<dbReference type="AlphaFoldDB" id="A0A7C3RJS1"/>
<dbReference type="InterPro" id="IPR022754">
    <property type="entry name" value="DNA_pol_III_gamma-3"/>
</dbReference>
<dbReference type="InterPro" id="IPR048448">
    <property type="entry name" value="DnaX-like_C"/>
</dbReference>
<evidence type="ECO:0000256" key="5">
    <source>
        <dbReference type="ARBA" id="ARBA00022723"/>
    </source>
</evidence>
<dbReference type="InterPro" id="IPR027417">
    <property type="entry name" value="P-loop_NTPase"/>
</dbReference>
<keyword evidence="7" id="KW-0862">Zinc</keyword>
<evidence type="ECO:0000256" key="1">
    <source>
        <dbReference type="ARBA" id="ARBA00006360"/>
    </source>
</evidence>
<dbReference type="InterPro" id="IPR005790">
    <property type="entry name" value="DNA_polIII_delta"/>
</dbReference>
<comment type="catalytic activity">
    <reaction evidence="10 11">
        <text>DNA(n) + a 2'-deoxyribonucleoside 5'-triphosphate = DNA(n+1) + diphosphate</text>
        <dbReference type="Rhea" id="RHEA:22508"/>
        <dbReference type="Rhea" id="RHEA-COMP:17339"/>
        <dbReference type="Rhea" id="RHEA-COMP:17340"/>
        <dbReference type="ChEBI" id="CHEBI:33019"/>
        <dbReference type="ChEBI" id="CHEBI:61560"/>
        <dbReference type="ChEBI" id="CHEBI:173112"/>
        <dbReference type="EC" id="2.7.7.7"/>
    </reaction>
</comment>
<dbReference type="PANTHER" id="PTHR11669:SF0">
    <property type="entry name" value="PROTEIN STICHEL-LIKE 2"/>
    <property type="match status" value="1"/>
</dbReference>
<comment type="similarity">
    <text evidence="1 11">Belongs to the DnaX/STICHEL family.</text>
</comment>
<evidence type="ECO:0000256" key="11">
    <source>
        <dbReference type="RuleBase" id="RU364063"/>
    </source>
</evidence>
<dbReference type="EMBL" id="DTIN01000013">
    <property type="protein sequence ID" value="HFX13240.1"/>
    <property type="molecule type" value="Genomic_DNA"/>
</dbReference>
<evidence type="ECO:0000256" key="10">
    <source>
        <dbReference type="ARBA" id="ARBA00049244"/>
    </source>
</evidence>
<protein>
    <recommendedName>
        <fullName evidence="11">DNA polymerase III subunit gamma/tau</fullName>
        <ecNumber evidence="11">2.7.7.7</ecNumber>
    </recommendedName>
</protein>
<dbReference type="FunFam" id="1.10.8.60:FF:000013">
    <property type="entry name" value="DNA polymerase III subunit gamma/tau"/>
    <property type="match status" value="1"/>
</dbReference>
<dbReference type="PANTHER" id="PTHR11669">
    <property type="entry name" value="REPLICATION FACTOR C / DNA POLYMERASE III GAMMA-TAU SUBUNIT"/>
    <property type="match status" value="1"/>
</dbReference>
<dbReference type="GO" id="GO:0003677">
    <property type="term" value="F:DNA binding"/>
    <property type="evidence" value="ECO:0007669"/>
    <property type="project" value="InterPro"/>
</dbReference>
<evidence type="ECO:0000256" key="3">
    <source>
        <dbReference type="ARBA" id="ARBA00022695"/>
    </source>
</evidence>
<dbReference type="Pfam" id="PF22608">
    <property type="entry name" value="DNAX_ATPase_lid"/>
    <property type="match status" value="1"/>
</dbReference>
<feature type="domain" description="AAA+ ATPase" evidence="12">
    <location>
        <begin position="36"/>
        <end position="178"/>
    </location>
</feature>
<dbReference type="NCBIfam" id="TIGR01128">
    <property type="entry name" value="holA"/>
    <property type="match status" value="1"/>
</dbReference>
<gene>
    <name evidence="11 13" type="primary">dnaX</name>
    <name evidence="13" type="ORF">ENW00_03650</name>
</gene>
<comment type="subunit">
    <text evidence="11">DNA polymerase III contains a core (composed of alpha, epsilon and theta chains) that associates with a tau subunit. This core dimerizes to form the POLIII' complex. PolIII' associates with the gamma complex (composed of gamma, delta, delta', psi and chi chains) and with the beta chain to form the complete DNA polymerase III complex.</text>
</comment>
<keyword evidence="8 11" id="KW-0067">ATP-binding</keyword>
<keyword evidence="6 11" id="KW-0547">Nucleotide-binding</keyword>
<evidence type="ECO:0000256" key="9">
    <source>
        <dbReference type="ARBA" id="ARBA00022932"/>
    </source>
</evidence>
<dbReference type="InterPro" id="IPR045085">
    <property type="entry name" value="HLD_clamp_pol_III_gamma_tau"/>
</dbReference>
<dbReference type="Gene3D" id="1.20.272.10">
    <property type="match status" value="1"/>
</dbReference>
<organism evidence="13">
    <name type="scientific">Dictyoglomus thermophilum</name>
    <dbReference type="NCBI Taxonomy" id="14"/>
    <lineage>
        <taxon>Bacteria</taxon>
        <taxon>Pseudomonadati</taxon>
        <taxon>Dictyoglomota</taxon>
        <taxon>Dictyoglomia</taxon>
        <taxon>Dictyoglomales</taxon>
        <taxon>Dictyoglomaceae</taxon>
        <taxon>Dictyoglomus</taxon>
    </lineage>
</organism>
<dbReference type="CDD" id="cd00009">
    <property type="entry name" value="AAA"/>
    <property type="match status" value="1"/>
</dbReference>
<comment type="function">
    <text evidence="11">DNA polymerase III is a complex, multichain enzyme responsible for most of the replicative synthesis in bacteria. This DNA polymerase also exhibits 3' to 5' exonuclease activity.</text>
</comment>
<dbReference type="Pfam" id="PF13177">
    <property type="entry name" value="DNA_pol3_delta2"/>
    <property type="match status" value="1"/>
</dbReference>
<evidence type="ECO:0000256" key="7">
    <source>
        <dbReference type="ARBA" id="ARBA00022833"/>
    </source>
</evidence>
<keyword evidence="2 11" id="KW-0808">Transferase</keyword>
<evidence type="ECO:0000256" key="2">
    <source>
        <dbReference type="ARBA" id="ARBA00022679"/>
    </source>
</evidence>
<dbReference type="FunFam" id="3.40.50.300:FF:000014">
    <property type="entry name" value="DNA polymerase III subunit gamma/tau"/>
    <property type="match status" value="1"/>
</dbReference>
<dbReference type="GO" id="GO:0005524">
    <property type="term" value="F:ATP binding"/>
    <property type="evidence" value="ECO:0007669"/>
    <property type="project" value="UniProtKB-KW"/>
</dbReference>
<keyword evidence="5" id="KW-0479">Metal-binding</keyword>
<dbReference type="InterPro" id="IPR001270">
    <property type="entry name" value="ClpA/B"/>
</dbReference>
<dbReference type="CDD" id="cd18137">
    <property type="entry name" value="HLD_clamp_pol_III_gamma_tau"/>
    <property type="match status" value="1"/>
</dbReference>
<dbReference type="EC" id="2.7.7.7" evidence="11"/>
<dbReference type="NCBIfam" id="NF004046">
    <property type="entry name" value="PRK05563.1"/>
    <property type="match status" value="1"/>
</dbReference>
<evidence type="ECO:0000313" key="13">
    <source>
        <dbReference type="EMBL" id="HFX13240.1"/>
    </source>
</evidence>
<reference evidence="13" key="1">
    <citation type="journal article" date="2020" name="mSystems">
        <title>Genome- and Community-Level Interaction Insights into Carbon Utilization and Element Cycling Functions of Hydrothermarchaeota in Hydrothermal Sediment.</title>
        <authorList>
            <person name="Zhou Z."/>
            <person name="Liu Y."/>
            <person name="Xu W."/>
            <person name="Pan J."/>
            <person name="Luo Z.H."/>
            <person name="Li M."/>
        </authorList>
    </citation>
    <scope>NUCLEOTIDE SEQUENCE [LARGE SCALE GENOMIC DNA]</scope>
    <source>
        <strain evidence="13">SpSt-81</strain>
    </source>
</reference>
<dbReference type="Gene3D" id="3.40.50.300">
    <property type="entry name" value="P-loop containing nucleotide triphosphate hydrolases"/>
    <property type="match status" value="1"/>
</dbReference>